<dbReference type="AlphaFoldDB" id="A0A9W6CH57"/>
<dbReference type="SUPFAM" id="SSF51658">
    <property type="entry name" value="Xylose isomerase-like"/>
    <property type="match status" value="1"/>
</dbReference>
<dbReference type="EMBL" id="BSDO01000001">
    <property type="protein sequence ID" value="GLI20599.1"/>
    <property type="molecule type" value="Genomic_DNA"/>
</dbReference>
<dbReference type="PANTHER" id="PTHR12110:SF53">
    <property type="entry name" value="BLR5974 PROTEIN"/>
    <property type="match status" value="1"/>
</dbReference>
<evidence type="ECO:0000259" key="1">
    <source>
        <dbReference type="Pfam" id="PF01261"/>
    </source>
</evidence>
<evidence type="ECO:0000313" key="2">
    <source>
        <dbReference type="EMBL" id="GLI20599.1"/>
    </source>
</evidence>
<dbReference type="Proteomes" id="UP001144397">
    <property type="component" value="Unassembled WGS sequence"/>
</dbReference>
<gene>
    <name evidence="2" type="ORF">XFLAVUS301_02730</name>
</gene>
<reference evidence="2" key="1">
    <citation type="submission" date="2022-12" db="EMBL/GenBank/DDBJ databases">
        <title>Reference genome sequencing for broad-spectrum identification of bacterial and archaeal isolates by mass spectrometry.</title>
        <authorList>
            <person name="Sekiguchi Y."/>
            <person name="Tourlousse D.M."/>
        </authorList>
    </citation>
    <scope>NUCLEOTIDE SEQUENCE</scope>
    <source>
        <strain evidence="2">301</strain>
    </source>
</reference>
<dbReference type="Pfam" id="PF01261">
    <property type="entry name" value="AP_endonuc_2"/>
    <property type="match status" value="1"/>
</dbReference>
<organism evidence="2 3">
    <name type="scientific">Xanthobacter flavus</name>
    <dbReference type="NCBI Taxonomy" id="281"/>
    <lineage>
        <taxon>Bacteria</taxon>
        <taxon>Pseudomonadati</taxon>
        <taxon>Pseudomonadota</taxon>
        <taxon>Alphaproteobacteria</taxon>
        <taxon>Hyphomicrobiales</taxon>
        <taxon>Xanthobacteraceae</taxon>
        <taxon>Xanthobacter</taxon>
    </lineage>
</organism>
<accession>A0A9W6CH57</accession>
<dbReference type="Gene3D" id="3.20.20.150">
    <property type="entry name" value="Divalent-metal-dependent TIM barrel enzymes"/>
    <property type="match status" value="1"/>
</dbReference>
<proteinExistence type="predicted"/>
<comment type="caution">
    <text evidence="2">The sequence shown here is derived from an EMBL/GenBank/DDBJ whole genome shotgun (WGS) entry which is preliminary data.</text>
</comment>
<dbReference type="InterPro" id="IPR036237">
    <property type="entry name" value="Xyl_isomerase-like_sf"/>
</dbReference>
<name>A0A9W6CH57_XANFL</name>
<feature type="domain" description="Xylose isomerase-like TIM barrel" evidence="1">
    <location>
        <begin position="31"/>
        <end position="264"/>
    </location>
</feature>
<evidence type="ECO:0000313" key="3">
    <source>
        <dbReference type="Proteomes" id="UP001144397"/>
    </source>
</evidence>
<dbReference type="PANTHER" id="PTHR12110">
    <property type="entry name" value="HYDROXYPYRUVATE ISOMERASE"/>
    <property type="match status" value="1"/>
</dbReference>
<sequence>MDARTPFPAIRGIGYSVRTTSPEFDDLPAALDEAERLGVDFVELPAFSWTLVVDGRVLQDRLDRLVAATRDRPFGYTVHGPLAINLMGPKERLPRHEALLDAMIHIAGSLAAPHLVLHSGCVRGDDDVAMAYERQRHALLRAGDKAGAAGVTLCVENIFRYETMRETALPSRLAGELDAIDHPHVRATLDVSHALLRATDARVDFAAEIAALAPFARHVHVHESFGRPQESWAIDDAERAGLGEGDLHLPLGWGGIDWDLVARRCAFPTGTIVNLELNRRYWRELPDQIVRLRALADNFTSHADAPA</sequence>
<dbReference type="InterPro" id="IPR013022">
    <property type="entry name" value="Xyl_isomerase-like_TIM-brl"/>
</dbReference>
<protein>
    <recommendedName>
        <fullName evidence="1">Xylose isomerase-like TIM barrel domain-containing protein</fullName>
    </recommendedName>
</protein>
<dbReference type="InterPro" id="IPR050312">
    <property type="entry name" value="IolE/XylAMocC-like"/>
</dbReference>